<organism evidence="1 2">
    <name type="scientific">Equus asinus</name>
    <name type="common">Donkey</name>
    <name type="synonym">Equus africanus asinus</name>
    <dbReference type="NCBI Taxonomy" id="9793"/>
    <lineage>
        <taxon>Eukaryota</taxon>
        <taxon>Metazoa</taxon>
        <taxon>Chordata</taxon>
        <taxon>Craniata</taxon>
        <taxon>Vertebrata</taxon>
        <taxon>Euteleostomi</taxon>
        <taxon>Mammalia</taxon>
        <taxon>Eutheria</taxon>
        <taxon>Laurasiatheria</taxon>
        <taxon>Perissodactyla</taxon>
        <taxon>Equidae</taxon>
        <taxon>Equus</taxon>
    </lineage>
</organism>
<dbReference type="GeneTree" id="ENSGT00950000185974"/>
<sequence>MCIHHSTALFEKSFPSKSLMAHRSGFQRVLSGATAKKASQNRIRALPSCSSPECRRSLSPYPLSWLHCQKAGLELHGRCWTSWAMGFPYGILLFILTKWQVDKDLMNQKKTGQNTQASNMGEYESQRFRASSQYACLLVLGPRCRPEEHCSPRLDLLTAASRL</sequence>
<dbReference type="OMA" id="MGEYESQ"/>
<reference evidence="1 2" key="1">
    <citation type="journal article" date="2020" name="Nat. Commun.">
        <title>Donkey genomes provide new insights into domestication and selection for coat color.</title>
        <authorList>
            <person name="Wang"/>
            <person name="C."/>
            <person name="Li"/>
            <person name="H."/>
            <person name="Guo"/>
            <person name="Y."/>
            <person name="Huang"/>
            <person name="J."/>
            <person name="Sun"/>
            <person name="Y."/>
            <person name="Min"/>
            <person name="J."/>
            <person name="Wang"/>
            <person name="J."/>
            <person name="Fang"/>
            <person name="X."/>
            <person name="Zhao"/>
            <person name="Z."/>
            <person name="Wang"/>
            <person name="S."/>
            <person name="Zhang"/>
            <person name="Y."/>
            <person name="Liu"/>
            <person name="Q."/>
            <person name="Jiang"/>
            <person name="Q."/>
            <person name="Wang"/>
            <person name="X."/>
            <person name="Guo"/>
            <person name="Y."/>
            <person name="Yang"/>
            <person name="C."/>
            <person name="Wang"/>
            <person name="Y."/>
            <person name="Tian"/>
            <person name="F."/>
            <person name="Zhuang"/>
            <person name="G."/>
            <person name="Fan"/>
            <person name="Y."/>
            <person name="Gao"/>
            <person name="Q."/>
            <person name="Li"/>
            <person name="Y."/>
            <person name="Ju"/>
            <person name="Z."/>
            <person name="Li"/>
            <person name="J."/>
            <person name="Li"/>
            <person name="R."/>
            <person name="Hou"/>
            <person name="M."/>
            <person name="Yang"/>
            <person name="G."/>
            <person name="Liu"/>
            <person name="G."/>
            <person name="Liu"/>
            <person name="W."/>
            <person name="Guo"/>
            <person name="J."/>
            <person name="Pan"/>
            <person name="S."/>
            <person name="Fan"/>
            <person name="G."/>
            <person name="Zhang"/>
            <person name="W."/>
            <person name="Zhang"/>
            <person name="R."/>
            <person name="Yu"/>
            <person name="J."/>
            <person name="Zhang"/>
            <person name="X."/>
            <person name="Yin"/>
            <person name="Q."/>
            <person name="Ji"/>
            <person name="C."/>
            <person name="Jin"/>
            <person name="Y."/>
            <person name="Yue"/>
            <person name="G."/>
            <person name="Liu"/>
            <person name="M."/>
            <person name="Xu"/>
            <person name="J."/>
            <person name="Liu"/>
            <person name="S."/>
            <person name="Jordana"/>
            <person name="J."/>
            <person name="Noce"/>
            <person name="A."/>
            <person name="Amills"/>
            <person name="M."/>
            <person name="Wu"/>
            <person name="D.D."/>
            <person name="Li"/>
            <person name="S."/>
            <person name="Zhou"/>
            <person name="X. and Zhong"/>
            <person name="J."/>
        </authorList>
    </citation>
    <scope>NUCLEOTIDE SEQUENCE [LARGE SCALE GENOMIC DNA]</scope>
</reference>
<dbReference type="Proteomes" id="UP000694387">
    <property type="component" value="Chromosome 30"/>
</dbReference>
<accession>A0A8C4LB51</accession>
<dbReference type="InterPro" id="IPR031833">
    <property type="entry name" value="DUF4748"/>
</dbReference>
<dbReference type="Ensembl" id="ENSEAST00005005844.2">
    <property type="protein sequence ID" value="ENSEASP00005005341.1"/>
    <property type="gene ID" value="ENSEASG00005003980.2"/>
</dbReference>
<name>A0A8C4LB51_EQUAS</name>
<dbReference type="AlphaFoldDB" id="A0A8C4LB51"/>
<evidence type="ECO:0000313" key="1">
    <source>
        <dbReference type="Ensembl" id="ENSEASP00005005341.1"/>
    </source>
</evidence>
<protein>
    <submittedName>
        <fullName evidence="1">Uncharacterized protein</fullName>
    </submittedName>
</protein>
<reference evidence="1" key="2">
    <citation type="submission" date="2025-08" db="UniProtKB">
        <authorList>
            <consortium name="Ensembl"/>
        </authorList>
    </citation>
    <scope>IDENTIFICATION</scope>
</reference>
<dbReference type="Pfam" id="PF15932">
    <property type="entry name" value="DUF4748"/>
    <property type="match status" value="1"/>
</dbReference>
<reference evidence="1" key="3">
    <citation type="submission" date="2025-09" db="UniProtKB">
        <authorList>
            <consortium name="Ensembl"/>
        </authorList>
    </citation>
    <scope>IDENTIFICATION</scope>
</reference>
<keyword evidence="2" id="KW-1185">Reference proteome</keyword>
<evidence type="ECO:0000313" key="2">
    <source>
        <dbReference type="Proteomes" id="UP000694387"/>
    </source>
</evidence>
<proteinExistence type="predicted"/>